<dbReference type="PANTHER" id="PTHR23150">
    <property type="entry name" value="SULFATASE MODIFYING FACTOR 1, 2"/>
    <property type="match status" value="1"/>
</dbReference>
<proteinExistence type="predicted"/>
<gene>
    <name evidence="2" type="ORF">HK107_07845</name>
</gene>
<evidence type="ECO:0000313" key="2">
    <source>
        <dbReference type="EMBL" id="NNU16230.1"/>
    </source>
</evidence>
<organism evidence="2 3">
    <name type="scientific">Parvularcula mediterranea</name>
    <dbReference type="NCBI Taxonomy" id="2732508"/>
    <lineage>
        <taxon>Bacteria</taxon>
        <taxon>Pseudomonadati</taxon>
        <taxon>Pseudomonadota</taxon>
        <taxon>Alphaproteobacteria</taxon>
        <taxon>Parvularculales</taxon>
        <taxon>Parvularculaceae</taxon>
        <taxon>Parvularcula</taxon>
    </lineage>
</organism>
<dbReference type="AlphaFoldDB" id="A0A7Y3RMB3"/>
<name>A0A7Y3RMB3_9PROT</name>
<accession>A0A7Y3RMB3</accession>
<keyword evidence="3" id="KW-1185">Reference proteome</keyword>
<dbReference type="InterPro" id="IPR042095">
    <property type="entry name" value="SUMF_sf"/>
</dbReference>
<evidence type="ECO:0000313" key="3">
    <source>
        <dbReference type="Proteomes" id="UP000536835"/>
    </source>
</evidence>
<reference evidence="2 3" key="1">
    <citation type="submission" date="2020-05" db="EMBL/GenBank/DDBJ databases">
        <title>Parvularcula mediterraneae sp. nov., isolated from polypropylene straw from shallow seawater of the seashore of Laganas in Zakynthos island, Greece.</title>
        <authorList>
            <person name="Szabo I."/>
            <person name="Al-Omari J."/>
            <person name="Rado J."/>
            <person name="Szerdahelyi G.S."/>
        </authorList>
    </citation>
    <scope>NUCLEOTIDE SEQUENCE [LARGE SCALE GENOMIC DNA]</scope>
    <source>
        <strain evidence="2 3">ZS-1/3</strain>
    </source>
</reference>
<protein>
    <submittedName>
        <fullName evidence="2">Formylglycine-generating enzyme family protein</fullName>
    </submittedName>
</protein>
<dbReference type="GO" id="GO:0120147">
    <property type="term" value="F:formylglycine-generating oxidase activity"/>
    <property type="evidence" value="ECO:0007669"/>
    <property type="project" value="TreeGrafter"/>
</dbReference>
<dbReference type="InterPro" id="IPR051043">
    <property type="entry name" value="Sulfatase_Mod_Factor_Kinase"/>
</dbReference>
<feature type="domain" description="Sulfatase-modifying factor enzyme-like" evidence="1">
    <location>
        <begin position="28"/>
        <end position="313"/>
    </location>
</feature>
<dbReference type="Pfam" id="PF03781">
    <property type="entry name" value="FGE-sulfatase"/>
    <property type="match status" value="1"/>
</dbReference>
<dbReference type="RefSeq" id="WP_173198294.1">
    <property type="nucleotide sequence ID" value="NZ_JABFCX010000002.1"/>
</dbReference>
<dbReference type="EMBL" id="JABFCX010000002">
    <property type="protein sequence ID" value="NNU16230.1"/>
    <property type="molecule type" value="Genomic_DNA"/>
</dbReference>
<sequence>MNPALRNTCTAALVALSALGQSRGEDVDWVALEGGCFTIGAEEGNPEERPQVPACVEPFSISRTEITNAQFTAFVEATGYRTRAERGWKADEPGGPGIAMPPGAAVFAPPSRPSREELDWWRFVEGANWQAPKGPGSSRPSGQLPVIHVTREDAEAYADWAGARLPTEEEWEFAARAAPDGSVMRWTKAEAEALNKRANTWQGLFPAIDTGKDGFEGLAPVASFEANAFGLHDMMGNVWEWTATPYAPSHRADDKRVAGRIGFDPNQPGAAVATIKGGSYLCSFSYCARFRPAARQAQNLAYGTSHIGFRIVR</sequence>
<dbReference type="SUPFAM" id="SSF56436">
    <property type="entry name" value="C-type lectin-like"/>
    <property type="match status" value="1"/>
</dbReference>
<dbReference type="InterPro" id="IPR005532">
    <property type="entry name" value="SUMF_dom"/>
</dbReference>
<evidence type="ECO:0000259" key="1">
    <source>
        <dbReference type="Pfam" id="PF03781"/>
    </source>
</evidence>
<dbReference type="InterPro" id="IPR016187">
    <property type="entry name" value="CTDL_fold"/>
</dbReference>
<dbReference type="Proteomes" id="UP000536835">
    <property type="component" value="Unassembled WGS sequence"/>
</dbReference>
<dbReference type="Gene3D" id="3.90.1580.10">
    <property type="entry name" value="paralog of FGE (formylglycine-generating enzyme)"/>
    <property type="match status" value="1"/>
</dbReference>
<comment type="caution">
    <text evidence="2">The sequence shown here is derived from an EMBL/GenBank/DDBJ whole genome shotgun (WGS) entry which is preliminary data.</text>
</comment>
<dbReference type="PANTHER" id="PTHR23150:SF19">
    <property type="entry name" value="FORMYLGLYCINE-GENERATING ENZYME"/>
    <property type="match status" value="1"/>
</dbReference>